<dbReference type="GO" id="GO:0036038">
    <property type="term" value="C:MKS complex"/>
    <property type="evidence" value="ECO:0007669"/>
    <property type="project" value="InterPro"/>
</dbReference>
<dbReference type="Pfam" id="PF09773">
    <property type="entry name" value="Meckelin"/>
    <property type="match status" value="2"/>
</dbReference>
<sequence>MDCRSCNTNVSLVPADDGFGCTCAPDSIQKSVNMCQPCNATELISADGTDCVPRRCQKSGGRVVCRKCPAHYISVTQNFDGSPMKEVTCFKCHRGYKAHDNKCVKCEVCSCGRNEMAVSGKCLPKKYVMERPKYSDNKLHPNALLDIVKLEYLCTQADIRACHALARECVKYLYPTDLAGPCRLWLQKNGTYKGLPYLVHESHKKEITLRRGKNTLLLGMAIYSPNGALQLLQDETQGIFSCLPPILIKVGERYSVDCTKNITDLNSDFGKLFEFFIPGEKYKAFPISILKPDGNFVQKGSWPRSKFRKIFLIDKILSTTANMTTIVYLRKLLITFRIERELKGSLKLYINTEAHFAMKSPLVQQITTTLLVDHEMPYASVYRGLEIWGAIVSLLFCIYAIVQWRGFIRRGGLYISIIPLMVSATADGIYFATVFSTLHALAAETGILGIILPLSQTEENIIKIVLYSVIILKSLKVVWINWNQCRVDVFFIDWSQHHFSISDSPTTVNSDHWRSILLAKEWMEWQAKRRSSPIATVICTLGILQAAEQWKSYIPESNGYKWVIATIVWWFSYTIIFLINWTKHRFIARPMSLLKVCSGAEISLLVFQEEFYAHYVHGRNEDCDSSVNFPGPLATCRVVCASQIRTVYKKLEHNGDDLFRQENESNRLLLSKFLSAFFERALDGLSWVAIERTILERLLDVELTNRGGSNVSTLLYDINDNTPSCLALTWWGEEWTLATFDCMLFGSIFVGTNNLLLAAITTILIYQMLKELRLWFGSRNLKQKTGVNV</sequence>
<dbReference type="InterPro" id="IPR019170">
    <property type="entry name" value="Meckelin"/>
</dbReference>
<feature type="transmembrane region" description="Helical" evidence="1">
    <location>
        <begin position="429"/>
        <end position="452"/>
    </location>
</feature>
<evidence type="ECO:0000256" key="1">
    <source>
        <dbReference type="SAM" id="Phobius"/>
    </source>
</evidence>
<keyword evidence="3" id="KW-1185">Reference proteome</keyword>
<accession>A0A821VWL0</accession>
<feature type="transmembrane region" description="Helical" evidence="1">
    <location>
        <begin position="530"/>
        <end position="547"/>
    </location>
</feature>
<dbReference type="EMBL" id="CAJOBZ010000048">
    <property type="protein sequence ID" value="CAF4914587.1"/>
    <property type="molecule type" value="Genomic_DNA"/>
</dbReference>
<dbReference type="OrthoDB" id="419138at2759"/>
<feature type="transmembrane region" description="Helical" evidence="1">
    <location>
        <begin position="559"/>
        <end position="581"/>
    </location>
</feature>
<dbReference type="GO" id="GO:0060271">
    <property type="term" value="P:cilium assembly"/>
    <property type="evidence" value="ECO:0007669"/>
    <property type="project" value="InterPro"/>
</dbReference>
<comment type="caution">
    <text evidence="2">The sequence shown here is derived from an EMBL/GenBank/DDBJ whole genome shotgun (WGS) entry which is preliminary data.</text>
</comment>
<keyword evidence="1" id="KW-0472">Membrane</keyword>
<reference evidence="2" key="1">
    <citation type="submission" date="2021-02" db="EMBL/GenBank/DDBJ databases">
        <authorList>
            <person name="Steward A R."/>
        </authorList>
    </citation>
    <scope>NUCLEOTIDE SEQUENCE</scope>
</reference>
<feature type="transmembrane region" description="Helical" evidence="1">
    <location>
        <begin position="744"/>
        <end position="769"/>
    </location>
</feature>
<feature type="transmembrane region" description="Helical" evidence="1">
    <location>
        <begin position="464"/>
        <end position="482"/>
    </location>
</feature>
<protein>
    <recommendedName>
        <fullName evidence="4">Meckelin</fullName>
    </recommendedName>
</protein>
<keyword evidence="1" id="KW-0812">Transmembrane</keyword>
<dbReference type="Proteomes" id="UP000663880">
    <property type="component" value="Unassembled WGS sequence"/>
</dbReference>
<keyword evidence="1" id="KW-1133">Transmembrane helix</keyword>
<gene>
    <name evidence="2" type="ORF">PMACD_LOCUS12451</name>
</gene>
<evidence type="ECO:0000313" key="2">
    <source>
        <dbReference type="EMBL" id="CAF4914587.1"/>
    </source>
</evidence>
<dbReference type="PANTHER" id="PTHR21274">
    <property type="entry name" value="MECKELIN"/>
    <property type="match status" value="1"/>
</dbReference>
<evidence type="ECO:0008006" key="4">
    <source>
        <dbReference type="Google" id="ProtNLM"/>
    </source>
</evidence>
<dbReference type="AlphaFoldDB" id="A0A821VWL0"/>
<name>A0A821VWL0_9NEOP</name>
<evidence type="ECO:0000313" key="3">
    <source>
        <dbReference type="Proteomes" id="UP000663880"/>
    </source>
</evidence>
<organism evidence="2 3">
    <name type="scientific">Pieris macdunnoughi</name>
    <dbReference type="NCBI Taxonomy" id="345717"/>
    <lineage>
        <taxon>Eukaryota</taxon>
        <taxon>Metazoa</taxon>
        <taxon>Ecdysozoa</taxon>
        <taxon>Arthropoda</taxon>
        <taxon>Hexapoda</taxon>
        <taxon>Insecta</taxon>
        <taxon>Pterygota</taxon>
        <taxon>Neoptera</taxon>
        <taxon>Endopterygota</taxon>
        <taxon>Lepidoptera</taxon>
        <taxon>Glossata</taxon>
        <taxon>Ditrysia</taxon>
        <taxon>Papilionoidea</taxon>
        <taxon>Pieridae</taxon>
        <taxon>Pierinae</taxon>
        <taxon>Pieris</taxon>
    </lineage>
</organism>
<feature type="transmembrane region" description="Helical" evidence="1">
    <location>
        <begin position="387"/>
        <end position="408"/>
    </location>
</feature>
<proteinExistence type="predicted"/>
<dbReference type="PANTHER" id="PTHR21274:SF0">
    <property type="entry name" value="MECKELIN"/>
    <property type="match status" value="1"/>
</dbReference>